<dbReference type="STRING" id="926562.Oweho_0337"/>
<feature type="transmembrane region" description="Helical" evidence="5">
    <location>
        <begin position="17"/>
        <end position="38"/>
    </location>
</feature>
<organism evidence="6 7">
    <name type="scientific">Owenweeksia hongkongensis (strain DSM 17368 / CIP 108786 / JCM 12287 / NRRL B-23963 / UST20020801)</name>
    <dbReference type="NCBI Taxonomy" id="926562"/>
    <lineage>
        <taxon>Bacteria</taxon>
        <taxon>Pseudomonadati</taxon>
        <taxon>Bacteroidota</taxon>
        <taxon>Flavobacteriia</taxon>
        <taxon>Flavobacteriales</taxon>
        <taxon>Owenweeksiaceae</taxon>
        <taxon>Owenweeksia</taxon>
    </lineage>
</organism>
<dbReference type="HOGENOM" id="CLU_034788_0_0_10"/>
<keyword evidence="7" id="KW-1185">Reference proteome</keyword>
<feature type="transmembrane region" description="Helical" evidence="5">
    <location>
        <begin position="78"/>
        <end position="97"/>
    </location>
</feature>
<evidence type="ECO:0000256" key="3">
    <source>
        <dbReference type="ARBA" id="ARBA00022989"/>
    </source>
</evidence>
<dbReference type="PANTHER" id="PTHR10361:SF28">
    <property type="entry name" value="P3 PROTEIN-RELATED"/>
    <property type="match status" value="1"/>
</dbReference>
<dbReference type="AlphaFoldDB" id="G8R8H6"/>
<accession>G8R8H6</accession>
<dbReference type="EMBL" id="CP003156">
    <property type="protein sequence ID" value="AEV31358.1"/>
    <property type="molecule type" value="Genomic_DNA"/>
</dbReference>
<dbReference type="eggNOG" id="COG0385">
    <property type="taxonomic scope" value="Bacteria"/>
</dbReference>
<dbReference type="RefSeq" id="WP_014200719.1">
    <property type="nucleotide sequence ID" value="NC_016599.1"/>
</dbReference>
<protein>
    <submittedName>
        <fullName evidence="6">Putative Na+-dependent transporter</fullName>
    </submittedName>
</protein>
<dbReference type="InterPro" id="IPR004710">
    <property type="entry name" value="Bilac:Na_transpt"/>
</dbReference>
<feature type="transmembrane region" description="Helical" evidence="5">
    <location>
        <begin position="151"/>
        <end position="171"/>
    </location>
</feature>
<gene>
    <name evidence="6" type="ordered locus">Oweho_0337</name>
</gene>
<evidence type="ECO:0000313" key="6">
    <source>
        <dbReference type="EMBL" id="AEV31358.1"/>
    </source>
</evidence>
<evidence type="ECO:0000256" key="4">
    <source>
        <dbReference type="ARBA" id="ARBA00023136"/>
    </source>
</evidence>
<reference evidence="6 7" key="1">
    <citation type="journal article" date="2012" name="Stand. Genomic Sci.">
        <title>Genome sequence of the orange-pigmented seawater bacterium Owenweeksia hongkongensis type strain (UST20020801(T)).</title>
        <authorList>
            <person name="Riedel T."/>
            <person name="Held B."/>
            <person name="Nolan M."/>
            <person name="Lucas S."/>
            <person name="Lapidus A."/>
            <person name="Tice H."/>
            <person name="Del Rio T.G."/>
            <person name="Cheng J.F."/>
            <person name="Han C."/>
            <person name="Tapia R."/>
            <person name="Goodwin L.A."/>
            <person name="Pitluck S."/>
            <person name="Liolios K."/>
            <person name="Mavromatis K."/>
            <person name="Pagani I."/>
            <person name="Ivanova N."/>
            <person name="Mikhailova N."/>
            <person name="Pati A."/>
            <person name="Chen A."/>
            <person name="Palaniappan K."/>
            <person name="Rohde M."/>
            <person name="Tindall B.J."/>
            <person name="Detter J.C."/>
            <person name="Goker M."/>
            <person name="Woyke T."/>
            <person name="Bristow J."/>
            <person name="Eisen J.A."/>
            <person name="Markowitz V."/>
            <person name="Hugenholtz P."/>
            <person name="Klenk H.P."/>
            <person name="Kyrpides N.C."/>
        </authorList>
    </citation>
    <scope>NUCLEOTIDE SEQUENCE</scope>
    <source>
        <strain evidence="7">DSM 17368 / JCM 12287 / NRRL B-23963</strain>
    </source>
</reference>
<keyword evidence="3 5" id="KW-1133">Transmembrane helix</keyword>
<dbReference type="Gene3D" id="1.20.1530.20">
    <property type="match status" value="1"/>
</dbReference>
<evidence type="ECO:0000256" key="5">
    <source>
        <dbReference type="SAM" id="Phobius"/>
    </source>
</evidence>
<dbReference type="KEGG" id="oho:Oweho_0337"/>
<evidence type="ECO:0000256" key="2">
    <source>
        <dbReference type="ARBA" id="ARBA00022692"/>
    </source>
</evidence>
<dbReference type="PANTHER" id="PTHR10361">
    <property type="entry name" value="SODIUM-BILE ACID COTRANSPORTER"/>
    <property type="match status" value="1"/>
</dbReference>
<comment type="subcellular location">
    <subcellularLocation>
        <location evidence="1">Membrane</location>
        <topology evidence="1">Multi-pass membrane protein</topology>
    </subcellularLocation>
</comment>
<keyword evidence="4 5" id="KW-0472">Membrane</keyword>
<dbReference type="OrthoDB" id="9806785at2"/>
<sequence>MDTSIDNAQLNFNNDNLWVLNIILAVVMFGVALGLKISDFQNVLKAPKPVILGLISQFILLPVLTFALIYIMKPHASIALGMIMIAACPGGNISNFMTQIAGGNSALSVTLTSFATVLSIFFTPFNLQLWGSLYPPTNEILKEVSISPIDVFQTIVLILGFPLVIGMLVRALIPRISEILSKILKPLSILIFIALVAVAFLNNMDLFNKYIDQVIFLVFLHNAIAILSGYHLGKIFGLSREDRRTLGVETGIQNSGLGLLLIFSFFNGLGGMAIVAGWWGIWHIVSGLSLAYIWNRKKVKVPIKA</sequence>
<dbReference type="GO" id="GO:0016020">
    <property type="term" value="C:membrane"/>
    <property type="evidence" value="ECO:0007669"/>
    <property type="project" value="UniProtKB-SubCell"/>
</dbReference>
<proteinExistence type="predicted"/>
<feature type="transmembrane region" description="Helical" evidence="5">
    <location>
        <begin position="214"/>
        <end position="233"/>
    </location>
</feature>
<name>G8R8H6_OWEHD</name>
<feature type="transmembrane region" description="Helical" evidence="5">
    <location>
        <begin position="183"/>
        <end position="202"/>
    </location>
</feature>
<dbReference type="Proteomes" id="UP000005631">
    <property type="component" value="Chromosome"/>
</dbReference>
<dbReference type="InterPro" id="IPR002657">
    <property type="entry name" value="BilAc:Na_symport/Acr3"/>
</dbReference>
<evidence type="ECO:0000313" key="7">
    <source>
        <dbReference type="Proteomes" id="UP000005631"/>
    </source>
</evidence>
<feature type="transmembrane region" description="Helical" evidence="5">
    <location>
        <begin position="50"/>
        <end position="72"/>
    </location>
</feature>
<feature type="transmembrane region" description="Helical" evidence="5">
    <location>
        <begin position="109"/>
        <end position="131"/>
    </location>
</feature>
<dbReference type="InterPro" id="IPR038770">
    <property type="entry name" value="Na+/solute_symporter_sf"/>
</dbReference>
<evidence type="ECO:0000256" key="1">
    <source>
        <dbReference type="ARBA" id="ARBA00004141"/>
    </source>
</evidence>
<keyword evidence="2 5" id="KW-0812">Transmembrane</keyword>
<dbReference type="Pfam" id="PF01758">
    <property type="entry name" value="SBF"/>
    <property type="match status" value="1"/>
</dbReference>
<dbReference type="PATRIC" id="fig|926562.3.peg.344"/>